<name>A0A024FXP9_9STRA</name>
<proteinExistence type="predicted"/>
<keyword evidence="2" id="KW-1185">Reference proteome</keyword>
<dbReference type="AlphaFoldDB" id="A0A024FXP9"/>
<gene>
    <name evidence="1" type="ORF">BN9_128980</name>
</gene>
<dbReference type="InParanoid" id="A0A024FXP9"/>
<evidence type="ECO:0000313" key="2">
    <source>
        <dbReference type="Proteomes" id="UP000053237"/>
    </source>
</evidence>
<dbReference type="EMBL" id="CAIX01001032">
    <property type="protein sequence ID" value="CCI11429.1"/>
    <property type="molecule type" value="Genomic_DNA"/>
</dbReference>
<accession>A0A024FXP9</accession>
<organism evidence="1 2">
    <name type="scientific">Albugo candida</name>
    <dbReference type="NCBI Taxonomy" id="65357"/>
    <lineage>
        <taxon>Eukaryota</taxon>
        <taxon>Sar</taxon>
        <taxon>Stramenopiles</taxon>
        <taxon>Oomycota</taxon>
        <taxon>Peronosporomycetes</taxon>
        <taxon>Albuginales</taxon>
        <taxon>Albuginaceae</taxon>
        <taxon>Albugo</taxon>
    </lineage>
</organism>
<evidence type="ECO:0000313" key="1">
    <source>
        <dbReference type="EMBL" id="CCI11429.1"/>
    </source>
</evidence>
<sequence>MDNQSILHSSGDNEVECQLRTCVDQLVDTCTILWSCRQLVKDIANTWSLQFYSWPRLLQRKLSSTTMTHKLAFPIYDFRNRQARNAFSVQNDLLQYYYRLLVNTDRCLSTKM</sequence>
<protein>
    <submittedName>
        <fullName evidence="1">Uncharacterized protein</fullName>
    </submittedName>
</protein>
<reference evidence="1 2" key="1">
    <citation type="submission" date="2012-05" db="EMBL/GenBank/DDBJ databases">
        <title>Recombination and specialization in a pathogen metapopulation.</title>
        <authorList>
            <person name="Gardiner A."/>
            <person name="Kemen E."/>
            <person name="Schultz-Larsen T."/>
            <person name="MacLean D."/>
            <person name="Van Oosterhout C."/>
            <person name="Jones J.D.G."/>
        </authorList>
    </citation>
    <scope>NUCLEOTIDE SEQUENCE [LARGE SCALE GENOMIC DNA]</scope>
    <source>
        <strain evidence="1 2">Ac Nc2</strain>
    </source>
</reference>
<dbReference type="Proteomes" id="UP000053237">
    <property type="component" value="Unassembled WGS sequence"/>
</dbReference>
<comment type="caution">
    <text evidence="1">The sequence shown here is derived from an EMBL/GenBank/DDBJ whole genome shotgun (WGS) entry which is preliminary data.</text>
</comment>